<dbReference type="GO" id="GO:0031901">
    <property type="term" value="C:early endosome membrane"/>
    <property type="evidence" value="ECO:0007669"/>
    <property type="project" value="TreeGrafter"/>
</dbReference>
<evidence type="ECO:0000256" key="4">
    <source>
        <dbReference type="ARBA" id="ARBA00022753"/>
    </source>
</evidence>
<dbReference type="GO" id="GO:0141039">
    <property type="term" value="F:phosphatidylinositol 3-kinase inhibitor activity"/>
    <property type="evidence" value="ECO:0007669"/>
    <property type="project" value="InterPro"/>
</dbReference>
<comment type="subcellular location">
    <subcellularLocation>
        <location evidence="1">Early endosome</location>
    </subcellularLocation>
    <subcellularLocation>
        <location evidence="2">Late endosome</location>
    </subcellularLocation>
</comment>
<dbReference type="InterPro" id="IPR056327">
    <property type="entry name" value="ARMC9_CTLH-like_dom"/>
</dbReference>
<evidence type="ECO:0000313" key="7">
    <source>
        <dbReference type="EMBL" id="OQR81469.1"/>
    </source>
</evidence>
<evidence type="ECO:0000256" key="5">
    <source>
        <dbReference type="SAM" id="Coils"/>
    </source>
</evidence>
<feature type="coiled-coil region" evidence="5">
    <location>
        <begin position="196"/>
        <end position="237"/>
    </location>
</feature>
<comment type="caution">
    <text evidence="7">The sequence shown here is derived from an EMBL/GenBank/DDBJ whole genome shotgun (WGS) entry which is preliminary data.</text>
</comment>
<name>A0A1V9Y6Y3_9STRA</name>
<proteinExistence type="inferred from homology"/>
<dbReference type="SUPFAM" id="SSF69322">
    <property type="entry name" value="Tricorn protease domain 2"/>
    <property type="match status" value="1"/>
</dbReference>
<evidence type="ECO:0000256" key="1">
    <source>
        <dbReference type="ARBA" id="ARBA00004412"/>
    </source>
</evidence>
<evidence type="ECO:0000259" key="6">
    <source>
        <dbReference type="Pfam" id="PF23138"/>
    </source>
</evidence>
<reference evidence="7 8" key="1">
    <citation type="journal article" date="2014" name="Genome Biol. Evol.">
        <title>The secreted proteins of Achlya hypogyna and Thraustotheca clavata identify the ancestral oomycete secretome and reveal gene acquisitions by horizontal gene transfer.</title>
        <authorList>
            <person name="Misner I."/>
            <person name="Blouin N."/>
            <person name="Leonard G."/>
            <person name="Richards T.A."/>
            <person name="Lane C.E."/>
        </authorList>
    </citation>
    <scope>NUCLEOTIDE SEQUENCE [LARGE SCALE GENOMIC DNA]</scope>
    <source>
        <strain evidence="7 8">ATCC 34112</strain>
    </source>
</reference>
<dbReference type="PANTHER" id="PTHR13083:SF3">
    <property type="entry name" value="WD REPEAT-CONTAINING PROTEIN 91"/>
    <property type="match status" value="1"/>
</dbReference>
<dbReference type="EMBL" id="JNBS01004985">
    <property type="protein sequence ID" value="OQR81469.1"/>
    <property type="molecule type" value="Genomic_DNA"/>
</dbReference>
<dbReference type="Pfam" id="PF23138">
    <property type="entry name" value="CTLH_Armc9"/>
    <property type="match status" value="1"/>
</dbReference>
<evidence type="ECO:0000313" key="8">
    <source>
        <dbReference type="Proteomes" id="UP000243217"/>
    </source>
</evidence>
<dbReference type="GO" id="GO:0045022">
    <property type="term" value="P:early endosome to late endosome transport"/>
    <property type="evidence" value="ECO:0007669"/>
    <property type="project" value="InterPro"/>
</dbReference>
<dbReference type="PROSITE" id="PS50896">
    <property type="entry name" value="LISH"/>
    <property type="match status" value="1"/>
</dbReference>
<dbReference type="InterPro" id="IPR039724">
    <property type="entry name" value="WDR91"/>
</dbReference>
<dbReference type="STRING" id="74557.A0A1V9Y6Y3"/>
<dbReference type="PANTHER" id="PTHR13083">
    <property type="entry name" value="WD REPEAT-CONTAINING PROTEIN 91"/>
    <property type="match status" value="1"/>
</dbReference>
<protein>
    <recommendedName>
        <fullName evidence="6">ARMC9 CTLH-like domain-containing protein</fullName>
    </recommendedName>
</protein>
<feature type="domain" description="ARMC9 CTLH-like" evidence="6">
    <location>
        <begin position="51"/>
        <end position="172"/>
    </location>
</feature>
<evidence type="ECO:0000256" key="2">
    <source>
        <dbReference type="ARBA" id="ARBA00004603"/>
    </source>
</evidence>
<organism evidence="7 8">
    <name type="scientific">Thraustotheca clavata</name>
    <dbReference type="NCBI Taxonomy" id="74557"/>
    <lineage>
        <taxon>Eukaryota</taxon>
        <taxon>Sar</taxon>
        <taxon>Stramenopiles</taxon>
        <taxon>Oomycota</taxon>
        <taxon>Saprolegniomycetes</taxon>
        <taxon>Saprolegniales</taxon>
        <taxon>Achlyaceae</taxon>
        <taxon>Thraustotheca</taxon>
    </lineage>
</organism>
<evidence type="ECO:0000256" key="3">
    <source>
        <dbReference type="ARBA" id="ARBA00006128"/>
    </source>
</evidence>
<dbReference type="OrthoDB" id="193023at2759"/>
<dbReference type="InterPro" id="IPR015943">
    <property type="entry name" value="WD40/YVTN_repeat-like_dom_sf"/>
</dbReference>
<dbReference type="InterPro" id="IPR006594">
    <property type="entry name" value="LisH"/>
</dbReference>
<keyword evidence="5" id="KW-0175">Coiled coil</keyword>
<dbReference type="Proteomes" id="UP000243217">
    <property type="component" value="Unassembled WGS sequence"/>
</dbReference>
<gene>
    <name evidence="7" type="ORF">THRCLA_11702</name>
</gene>
<dbReference type="Gene3D" id="2.130.10.10">
    <property type="entry name" value="YVTN repeat-like/Quinoprotein amine dehydrogenase"/>
    <property type="match status" value="1"/>
</dbReference>
<dbReference type="GO" id="GO:0031902">
    <property type="term" value="C:late endosome membrane"/>
    <property type="evidence" value="ECO:0007669"/>
    <property type="project" value="TreeGrafter"/>
</dbReference>
<keyword evidence="8" id="KW-1185">Reference proteome</keyword>
<accession>A0A1V9Y6Y3</accession>
<comment type="similarity">
    <text evidence="3">Belongs to the WD repeat WDR91 family.</text>
</comment>
<sequence length="550" mass="62998">MPFVLANVDELVLEYLLFRGFTKTFQMFVYERKKDRGEGLDIDALVHQIFQYIKLADLEQLTDVWEFLDARFFCHLDSNLTPSVHRLKTSLERCYIVHAMQLNQTHKVIEFFKKYASIHRLSNAIYQGWQPWFMLPYMDHPETDPYFKEYFSLEWTENLTVNLRNFLSTVFQHVPLPKLLAFQIAQSREPLSQLRLESSQAECHQLRLDIKQAYDKLKVAEANCEELHQTVQNLTHRYFAHHLLLPTRAPEPLNTWPLTLSSKVRAMAIAQDGEHLAIGGATLHVVPTCATLSLELTTDSVIQFVIWLSDNKSILCGLVNGDLVLHSLQNLQSSNQPQVLQTRPSKSNIDYILSLSRDNNTVVVVASSSPNGEASLELLDVEKDTVIAAVTLLKPVSYLTVTNLVVFCCHEGIVTAYDAYSLQLITSWAMPDEQVITGVGYLSQRRTILTTTNSHIHEWCINLATWTAEIIYTIAISSRLLAVSDKSYLIESEKELQVYEAQTTDTPIALYDVQRARCGVWSPISKTWYVLDRENQIHRLLYDNTGRITE</sequence>
<keyword evidence="4" id="KW-0967">Endosome</keyword>
<dbReference type="GO" id="GO:0051898">
    <property type="term" value="P:negative regulation of phosphatidylinositol 3-kinase/protein kinase B signal transduction"/>
    <property type="evidence" value="ECO:0007669"/>
    <property type="project" value="InterPro"/>
</dbReference>
<dbReference type="AlphaFoldDB" id="A0A1V9Y6Y3"/>